<proteinExistence type="inferred from homology"/>
<sequence>MVGDETQSPDLQPLLLLRKPIAFLLSSLSTHFHLLKPWESPLPLPAFLSTHATTVQALLITGLAPVTAAILDSLPSLGCIVTTSVGVDHIDLLECARRGVAVANAGSVFSDDAADYAVGLLIDVLRRISAADGYLRQGLWTLAGDYPLGSKLSGKRIGIIGLGSIGSRVAKRLQAFSCTISYNSLTMKPSVPYKFYPNVCDLASNSDALIVCCALTSKTHHIINKDVLSALGKQGIIINIGRGALVDEEDLIKCLMNADIKGAGLDVFKNEPLVPKELLSMNNVVLSSHSAVNTEENILDLYQLIIANFEAFFAGRPLISPVSA</sequence>
<protein>
    <submittedName>
        <fullName evidence="8">Glyoxylate/hydroxypyruvate reductase HPR3-like</fullName>
    </submittedName>
</protein>
<evidence type="ECO:0000313" key="7">
    <source>
        <dbReference type="Proteomes" id="UP001515500"/>
    </source>
</evidence>
<dbReference type="InterPro" id="IPR006140">
    <property type="entry name" value="D-isomer_DH_NAD-bd"/>
</dbReference>
<dbReference type="FunFam" id="3.40.50.720:FF:000213">
    <property type="entry name" value="Putative 2-hydroxyacid dehydrogenase"/>
    <property type="match status" value="1"/>
</dbReference>
<comment type="similarity">
    <text evidence="4">Belongs to the D-isomer specific 2-hydroxyacid dehydrogenase family.</text>
</comment>
<dbReference type="GO" id="GO:0030267">
    <property type="term" value="F:glyoxylate reductase (NADPH) activity"/>
    <property type="evidence" value="ECO:0007669"/>
    <property type="project" value="TreeGrafter"/>
</dbReference>
<evidence type="ECO:0000256" key="2">
    <source>
        <dbReference type="ARBA" id="ARBA00023002"/>
    </source>
</evidence>
<dbReference type="PANTHER" id="PTHR10996:SF179">
    <property type="entry name" value="D-ISOMER SPECIFIC 2-HYDROXYACID DEHYDROGENASE FAMILY PROTEIN-RELATED"/>
    <property type="match status" value="1"/>
</dbReference>
<organism evidence="7 8">
    <name type="scientific">Dioscorea cayennensis subsp. rotundata</name>
    <name type="common">White Guinea yam</name>
    <name type="synonym">Dioscorea rotundata</name>
    <dbReference type="NCBI Taxonomy" id="55577"/>
    <lineage>
        <taxon>Eukaryota</taxon>
        <taxon>Viridiplantae</taxon>
        <taxon>Streptophyta</taxon>
        <taxon>Embryophyta</taxon>
        <taxon>Tracheophyta</taxon>
        <taxon>Spermatophyta</taxon>
        <taxon>Magnoliopsida</taxon>
        <taxon>Liliopsida</taxon>
        <taxon>Dioscoreales</taxon>
        <taxon>Dioscoreaceae</taxon>
        <taxon>Dioscorea</taxon>
    </lineage>
</organism>
<dbReference type="AlphaFoldDB" id="A0AB40C9I2"/>
<dbReference type="InterPro" id="IPR006139">
    <property type="entry name" value="D-isomer_2_OHA_DH_cat_dom"/>
</dbReference>
<dbReference type="InterPro" id="IPR036291">
    <property type="entry name" value="NAD(P)-bd_dom_sf"/>
</dbReference>
<dbReference type="SUPFAM" id="SSF52283">
    <property type="entry name" value="Formate/glycerate dehydrogenase catalytic domain-like"/>
    <property type="match status" value="1"/>
</dbReference>
<dbReference type="GO" id="GO:0005829">
    <property type="term" value="C:cytosol"/>
    <property type="evidence" value="ECO:0007669"/>
    <property type="project" value="TreeGrafter"/>
</dbReference>
<dbReference type="Pfam" id="PF02826">
    <property type="entry name" value="2-Hacid_dh_C"/>
    <property type="match status" value="1"/>
</dbReference>
<keyword evidence="7" id="KW-1185">Reference proteome</keyword>
<dbReference type="InterPro" id="IPR050223">
    <property type="entry name" value="D-isomer_2-hydroxyacid_DH"/>
</dbReference>
<dbReference type="GO" id="GO:0016618">
    <property type="term" value="F:hydroxypyruvate reductase [NAD(P)H] activity"/>
    <property type="evidence" value="ECO:0007669"/>
    <property type="project" value="TreeGrafter"/>
</dbReference>
<dbReference type="Pfam" id="PF00389">
    <property type="entry name" value="2-Hacid_dh"/>
    <property type="match status" value="1"/>
</dbReference>
<dbReference type="PANTHER" id="PTHR10996">
    <property type="entry name" value="2-HYDROXYACID DEHYDROGENASE-RELATED"/>
    <property type="match status" value="1"/>
</dbReference>
<evidence type="ECO:0000259" key="5">
    <source>
        <dbReference type="Pfam" id="PF00389"/>
    </source>
</evidence>
<feature type="domain" description="D-isomer specific 2-hydroxyacid dehydrogenase NAD-binding" evidence="6">
    <location>
        <begin position="118"/>
        <end position="291"/>
    </location>
</feature>
<evidence type="ECO:0000256" key="3">
    <source>
        <dbReference type="ARBA" id="ARBA00023027"/>
    </source>
</evidence>
<dbReference type="Gene3D" id="3.40.50.720">
    <property type="entry name" value="NAD(P)-binding Rossmann-like Domain"/>
    <property type="match status" value="2"/>
</dbReference>
<name>A0AB40C9I2_DIOCR</name>
<keyword evidence="1" id="KW-0521">NADP</keyword>
<evidence type="ECO:0000256" key="1">
    <source>
        <dbReference type="ARBA" id="ARBA00022857"/>
    </source>
</evidence>
<evidence type="ECO:0000256" key="4">
    <source>
        <dbReference type="RuleBase" id="RU003719"/>
    </source>
</evidence>
<dbReference type="SUPFAM" id="SSF51735">
    <property type="entry name" value="NAD(P)-binding Rossmann-fold domains"/>
    <property type="match status" value="1"/>
</dbReference>
<dbReference type="RefSeq" id="XP_039135462.1">
    <property type="nucleotide sequence ID" value="XM_039279528.1"/>
</dbReference>
<dbReference type="Proteomes" id="UP001515500">
    <property type="component" value="Chromosome 11"/>
</dbReference>
<feature type="domain" description="D-isomer specific 2-hydroxyacid dehydrogenase catalytic" evidence="5">
    <location>
        <begin position="51"/>
        <end position="322"/>
    </location>
</feature>
<reference evidence="8" key="1">
    <citation type="submission" date="2025-08" db="UniProtKB">
        <authorList>
            <consortium name="RefSeq"/>
        </authorList>
    </citation>
    <scope>IDENTIFICATION</scope>
</reference>
<dbReference type="CDD" id="cd12156">
    <property type="entry name" value="HPPR"/>
    <property type="match status" value="1"/>
</dbReference>
<evidence type="ECO:0000313" key="8">
    <source>
        <dbReference type="RefSeq" id="XP_039135462.1"/>
    </source>
</evidence>
<dbReference type="GeneID" id="120272654"/>
<keyword evidence="3" id="KW-0520">NAD</keyword>
<evidence type="ECO:0000259" key="6">
    <source>
        <dbReference type="Pfam" id="PF02826"/>
    </source>
</evidence>
<accession>A0AB40C9I2</accession>
<gene>
    <name evidence="8" type="primary">LOC120272654</name>
</gene>
<keyword evidence="2 4" id="KW-0560">Oxidoreductase</keyword>
<dbReference type="GO" id="GO:0051287">
    <property type="term" value="F:NAD binding"/>
    <property type="evidence" value="ECO:0007669"/>
    <property type="project" value="InterPro"/>
</dbReference>